<dbReference type="Pfam" id="PF02386">
    <property type="entry name" value="TrkH"/>
    <property type="match status" value="1"/>
</dbReference>
<protein>
    <submittedName>
        <fullName evidence="9">Potassium transport protein 1</fullName>
    </submittedName>
</protein>
<feature type="compositionally biased region" description="Basic and acidic residues" evidence="7">
    <location>
        <begin position="182"/>
        <end position="192"/>
    </location>
</feature>
<reference evidence="9 10" key="1">
    <citation type="submission" date="2017-01" db="EMBL/GenBank/DDBJ databases">
        <title>Draft genome sequence of Diplodia seriata F98.1, a fungal species involved in grapevine trunk diseases.</title>
        <authorList>
            <person name="Robert-Siegwald G."/>
            <person name="Vallet J."/>
            <person name="Abou-Mansour E."/>
            <person name="Xu J."/>
            <person name="Rey P."/>
            <person name="Bertsch C."/>
            <person name="Rego C."/>
            <person name="Larignon P."/>
            <person name="Fontaine F."/>
            <person name="Lebrun M.-H."/>
        </authorList>
    </citation>
    <scope>NUCLEOTIDE SEQUENCE [LARGE SCALE GENOMIC DNA]</scope>
    <source>
        <strain evidence="9 10">F98.1</strain>
    </source>
</reference>
<keyword evidence="5" id="KW-0406">Ion transport</keyword>
<evidence type="ECO:0000256" key="1">
    <source>
        <dbReference type="ARBA" id="ARBA00004141"/>
    </source>
</evidence>
<feature type="compositionally biased region" description="Basic and acidic residues" evidence="7">
    <location>
        <begin position="153"/>
        <end position="165"/>
    </location>
</feature>
<feature type="transmembrane region" description="Helical" evidence="8">
    <location>
        <begin position="104"/>
        <end position="131"/>
    </location>
</feature>
<feature type="compositionally biased region" description="Gly residues" evidence="7">
    <location>
        <begin position="690"/>
        <end position="701"/>
    </location>
</feature>
<proteinExistence type="predicted"/>
<dbReference type="GO" id="GO:1990573">
    <property type="term" value="P:potassium ion import across plasma membrane"/>
    <property type="evidence" value="ECO:0007669"/>
    <property type="project" value="TreeGrafter"/>
</dbReference>
<dbReference type="AlphaFoldDB" id="A0A1S8BBJ7"/>
<dbReference type="InterPro" id="IPR051143">
    <property type="entry name" value="TrkH_K-transport"/>
</dbReference>
<dbReference type="GO" id="GO:0030007">
    <property type="term" value="P:intracellular potassium ion homeostasis"/>
    <property type="evidence" value="ECO:0007669"/>
    <property type="project" value="TreeGrafter"/>
</dbReference>
<keyword evidence="2" id="KW-0813">Transport</keyword>
<dbReference type="Proteomes" id="UP000190776">
    <property type="component" value="Unassembled WGS sequence"/>
</dbReference>
<comment type="caution">
    <text evidence="9">The sequence shown here is derived from an EMBL/GenBank/DDBJ whole genome shotgun (WGS) entry which is preliminary data.</text>
</comment>
<feature type="compositionally biased region" description="Acidic residues" evidence="7">
    <location>
        <begin position="708"/>
        <end position="717"/>
    </location>
</feature>
<evidence type="ECO:0000256" key="8">
    <source>
        <dbReference type="SAM" id="Phobius"/>
    </source>
</evidence>
<evidence type="ECO:0000256" key="5">
    <source>
        <dbReference type="ARBA" id="ARBA00023065"/>
    </source>
</evidence>
<comment type="subcellular location">
    <subcellularLocation>
        <location evidence="1">Membrane</location>
        <topology evidence="1">Multi-pass membrane protein</topology>
    </subcellularLocation>
</comment>
<feature type="transmembrane region" description="Helical" evidence="8">
    <location>
        <begin position="484"/>
        <end position="507"/>
    </location>
</feature>
<feature type="transmembrane region" description="Helical" evidence="8">
    <location>
        <begin position="363"/>
        <end position="382"/>
    </location>
</feature>
<feature type="transmembrane region" description="Helical" evidence="8">
    <location>
        <begin position="285"/>
        <end position="305"/>
    </location>
</feature>
<feature type="region of interest" description="Disordered" evidence="7">
    <location>
        <begin position="657"/>
        <end position="724"/>
    </location>
</feature>
<evidence type="ECO:0000256" key="3">
    <source>
        <dbReference type="ARBA" id="ARBA00022692"/>
    </source>
</evidence>
<evidence type="ECO:0000313" key="9">
    <source>
        <dbReference type="EMBL" id="OMP84796.1"/>
    </source>
</evidence>
<evidence type="ECO:0000256" key="7">
    <source>
        <dbReference type="SAM" id="MobiDB-lite"/>
    </source>
</evidence>
<dbReference type="STRING" id="420778.A0A1S8BBJ7"/>
<evidence type="ECO:0000256" key="6">
    <source>
        <dbReference type="ARBA" id="ARBA00023136"/>
    </source>
</evidence>
<dbReference type="InterPro" id="IPR003445">
    <property type="entry name" value="Cat_transpt"/>
</dbReference>
<accession>A0A1S8BBJ7</accession>
<feature type="compositionally biased region" description="Basic residues" evidence="7">
    <location>
        <begin position="166"/>
        <end position="181"/>
    </location>
</feature>
<feature type="transmembrane region" description="Helical" evidence="8">
    <location>
        <begin position="31"/>
        <end position="51"/>
    </location>
</feature>
<keyword evidence="4 8" id="KW-1133">Transmembrane helix</keyword>
<feature type="compositionally biased region" description="Basic residues" evidence="7">
    <location>
        <begin position="204"/>
        <end position="217"/>
    </location>
</feature>
<dbReference type="PANTHER" id="PTHR31064">
    <property type="entry name" value="POTASSIUM TRANSPORT PROTEIN DDB_G0292412-RELATED"/>
    <property type="match status" value="1"/>
</dbReference>
<gene>
    <name evidence="9" type="ORF">BK809_0001899</name>
</gene>
<sequence>MQDAIDEVCHPHEAKEHFLHYLKKEVFHLNFYRMHMLYFVVVIVITSLVVYGEGLANGSPLKYIDALFLCCSAMTTTGTLNHHFHPRQPLTVQPGLNTVNLSSLTGFQQAVLCVLLIIGNVPFVSSFVVIIRRHFFRRKLADVVQHSRSGRQMVRDVEEQDEREHDHHHHDAARLRRRTKQRHDDGDSEQRPLRSASEPSHRREEKKKKPPGQRHYHYASGRGFFPWPWESHTVQRVFHSAFHSLQTERHPHDRSYISFAASLDSRGRFRNLSEHERAELGGVEYCALSLLLPLLVFYQLFWYALGAAILVPYAYRARIRAILDDAAQQPGGGGNRLSPGWWAVFAVATSFSNGGLNVLDANYVPFAGDAVVLLVSGALAVAGNTQFPVLLRLAIWALSRGGCVGSRRLRQTCLFLLHHPRRCFIYLFPARETWYLFAIQLAIDGAVWLLYEVLNLGLPAFDATPLGTRLLDGLFQATGLRNSGAYVVAVSSLAPALLVAYLVTMYISSFPIVMTLRQTNTYEERSVGLDSSTSSSSSSLSTHLRHQLAYDLWFQLLAWFLIAIIERPQLLQPQTTTFTLFAISFEVASAYGTVGLSTGGADSCSLSGAFRPAAKLVVLAVMLRGRHRGLPLAVDRSILLPGEALMARMDAEYDECGRWSDGEEAEVRRDEEGGRESDDDDDDAASSSSGGVGQGRAGGSGKARASDGEEEEEEEEEQMHFEMT</sequence>
<dbReference type="PANTHER" id="PTHR31064:SF30">
    <property type="entry name" value="HIGH-AFFINITY POTASSIUM TRANSPORT PROTEIN-RELATED"/>
    <property type="match status" value="1"/>
</dbReference>
<evidence type="ECO:0000313" key="10">
    <source>
        <dbReference type="Proteomes" id="UP000190776"/>
    </source>
</evidence>
<dbReference type="EMBL" id="MSZU01000087">
    <property type="protein sequence ID" value="OMP84796.1"/>
    <property type="molecule type" value="Genomic_DNA"/>
</dbReference>
<evidence type="ECO:0000256" key="2">
    <source>
        <dbReference type="ARBA" id="ARBA00022448"/>
    </source>
</evidence>
<organism evidence="9 10">
    <name type="scientific">Diplodia seriata</name>
    <dbReference type="NCBI Taxonomy" id="420778"/>
    <lineage>
        <taxon>Eukaryota</taxon>
        <taxon>Fungi</taxon>
        <taxon>Dikarya</taxon>
        <taxon>Ascomycota</taxon>
        <taxon>Pezizomycotina</taxon>
        <taxon>Dothideomycetes</taxon>
        <taxon>Dothideomycetes incertae sedis</taxon>
        <taxon>Botryosphaeriales</taxon>
        <taxon>Botryosphaeriaceae</taxon>
        <taxon>Diplodia</taxon>
    </lineage>
</organism>
<dbReference type="GO" id="GO:0140107">
    <property type="term" value="F:high-affinity potassium ion transmembrane transporter activity"/>
    <property type="evidence" value="ECO:0007669"/>
    <property type="project" value="TreeGrafter"/>
</dbReference>
<keyword evidence="6 8" id="KW-0472">Membrane</keyword>
<feature type="region of interest" description="Disordered" evidence="7">
    <location>
        <begin position="147"/>
        <end position="217"/>
    </location>
</feature>
<dbReference type="GO" id="GO:0005886">
    <property type="term" value="C:plasma membrane"/>
    <property type="evidence" value="ECO:0007669"/>
    <property type="project" value="TreeGrafter"/>
</dbReference>
<evidence type="ECO:0000256" key="4">
    <source>
        <dbReference type="ARBA" id="ARBA00022989"/>
    </source>
</evidence>
<dbReference type="OrthoDB" id="9999863at2759"/>
<feature type="compositionally biased region" description="Basic and acidic residues" evidence="7">
    <location>
        <begin position="657"/>
        <end position="676"/>
    </location>
</feature>
<name>A0A1S8BBJ7_9PEZI</name>
<keyword evidence="3 8" id="KW-0812">Transmembrane</keyword>